<accession>A0A0M3K5X2</accession>
<evidence type="ECO:0000313" key="8">
    <source>
        <dbReference type="EMBL" id="VDK55990.1"/>
    </source>
</evidence>
<keyword evidence="9" id="KW-1185">Reference proteome</keyword>
<keyword evidence="5 7" id="KW-0472">Membrane</keyword>
<keyword evidence="4 7" id="KW-1133">Transmembrane helix</keyword>
<evidence type="ECO:0000256" key="6">
    <source>
        <dbReference type="SAM" id="MobiDB-lite"/>
    </source>
</evidence>
<dbReference type="PANTHER" id="PTHR12300:SF161">
    <property type="entry name" value="RECEPTOR EXPRESSION-ENHANCING PROTEIN"/>
    <property type="match status" value="1"/>
</dbReference>
<dbReference type="OrthoDB" id="5833712at2759"/>
<evidence type="ECO:0000256" key="1">
    <source>
        <dbReference type="ARBA" id="ARBA00004141"/>
    </source>
</evidence>
<dbReference type="GO" id="GO:0016020">
    <property type="term" value="C:membrane"/>
    <property type="evidence" value="ECO:0007669"/>
    <property type="project" value="UniProtKB-SubCell"/>
</dbReference>
<feature type="region of interest" description="Disordered" evidence="6">
    <location>
        <begin position="218"/>
        <end position="250"/>
    </location>
</feature>
<sequence>MPDKYAPDQQSPVEVSDLTEPKSFYSETELAEAIDPFREWHPYFMKNLYNPKWRWIDDIFNWIQIHFYVRREQVKRHMQQPSRNCFQALGKKRRVGIPGEREHWLAYWTVFSFFTLQDYYSGWLTANFPPFYLLKMLFLVLLALPTSGVSEKCYYRFVCPLLSKLDDTFNKYNVEIIIIGALCGGILLVTAFIILFLTRPSYEPEPLESIVEVRSVPPRSRRQKAERSHPKKRESSEKKSDKSEEIRMDKTQWDAEEEVGLLAKKKVPSEEVIKTARSRQVPAAQVISEPLTTPADEKTPPARARVIRAKTVHGGSVDSQLIKEPSKDRFVTEVKLVKSKTKEEDAGTGKETEKSSAEGSSKEESEETSSKAASSKTDSKAAPSKTKPSSGTTDDASSSSSSSSTQERSATTDTKQSTATSSTLSANSHEYQTVRTSSESGNWGWVQSPGNAANNNSPQVPLWMNAKDGAPPPNYSPSPAFAPLPPPPSSPNPDILASQQPTPQFAPLVPVIPPPKADLPIPSSGPTEPDQTKPQKQSSSSSSKEKESSSDVRKLQ</sequence>
<feature type="region of interest" description="Disordered" evidence="6">
    <location>
        <begin position="281"/>
        <end position="556"/>
    </location>
</feature>
<gene>
    <name evidence="8" type="ORF">ASIM_LOCUS15770</name>
</gene>
<reference evidence="10" key="1">
    <citation type="submission" date="2017-02" db="UniProtKB">
        <authorList>
            <consortium name="WormBaseParasite"/>
        </authorList>
    </citation>
    <scope>IDENTIFICATION</scope>
</reference>
<dbReference type="AlphaFoldDB" id="A0A0M3K5X2"/>
<evidence type="ECO:0000256" key="2">
    <source>
        <dbReference type="ARBA" id="ARBA00008573"/>
    </source>
</evidence>
<feature type="transmembrane region" description="Helical" evidence="7">
    <location>
        <begin position="132"/>
        <end position="155"/>
    </location>
</feature>
<feature type="compositionally biased region" description="Polar residues" evidence="6">
    <location>
        <begin position="448"/>
        <end position="459"/>
    </location>
</feature>
<feature type="compositionally biased region" description="Pro residues" evidence="6">
    <location>
        <begin position="470"/>
        <end position="491"/>
    </location>
</feature>
<dbReference type="Pfam" id="PF03134">
    <property type="entry name" value="TB2_DP1_HVA22"/>
    <property type="match status" value="1"/>
</dbReference>
<evidence type="ECO:0000256" key="4">
    <source>
        <dbReference type="ARBA" id="ARBA00022989"/>
    </source>
</evidence>
<reference evidence="8 9" key="2">
    <citation type="submission" date="2018-11" db="EMBL/GenBank/DDBJ databases">
        <authorList>
            <consortium name="Pathogen Informatics"/>
        </authorList>
    </citation>
    <scope>NUCLEOTIDE SEQUENCE [LARGE SCALE GENOMIC DNA]</scope>
</reference>
<dbReference type="Proteomes" id="UP000267096">
    <property type="component" value="Unassembled WGS sequence"/>
</dbReference>
<evidence type="ECO:0000256" key="7">
    <source>
        <dbReference type="SAM" id="Phobius"/>
    </source>
</evidence>
<feature type="compositionally biased region" description="Low complexity" evidence="6">
    <location>
        <begin position="370"/>
        <end position="428"/>
    </location>
</feature>
<protein>
    <submittedName>
        <fullName evidence="10">Serine/arginine repetitive matrix protein 1</fullName>
    </submittedName>
</protein>
<feature type="compositionally biased region" description="Basic and acidic residues" evidence="6">
    <location>
        <begin position="324"/>
        <end position="363"/>
    </location>
</feature>
<dbReference type="WBParaSite" id="ASIM_0001636301-mRNA-1">
    <property type="protein sequence ID" value="ASIM_0001636301-mRNA-1"/>
    <property type="gene ID" value="ASIM_0001636301"/>
</dbReference>
<feature type="transmembrane region" description="Helical" evidence="7">
    <location>
        <begin position="104"/>
        <end position="120"/>
    </location>
</feature>
<evidence type="ECO:0000313" key="9">
    <source>
        <dbReference type="Proteomes" id="UP000267096"/>
    </source>
</evidence>
<dbReference type="EMBL" id="UYRR01032546">
    <property type="protein sequence ID" value="VDK55990.1"/>
    <property type="molecule type" value="Genomic_DNA"/>
</dbReference>
<evidence type="ECO:0000256" key="5">
    <source>
        <dbReference type="ARBA" id="ARBA00023136"/>
    </source>
</evidence>
<evidence type="ECO:0000313" key="10">
    <source>
        <dbReference type="WBParaSite" id="ASIM_0001636301-mRNA-1"/>
    </source>
</evidence>
<feature type="compositionally biased region" description="Polar residues" evidence="6">
    <location>
        <begin position="429"/>
        <end position="441"/>
    </location>
</feature>
<keyword evidence="3 7" id="KW-0812">Transmembrane</keyword>
<evidence type="ECO:0000256" key="3">
    <source>
        <dbReference type="ARBA" id="ARBA00022692"/>
    </source>
</evidence>
<feature type="transmembrane region" description="Helical" evidence="7">
    <location>
        <begin position="176"/>
        <end position="197"/>
    </location>
</feature>
<feature type="compositionally biased region" description="Basic and acidic residues" evidence="6">
    <location>
        <begin position="543"/>
        <end position="556"/>
    </location>
</feature>
<dbReference type="PANTHER" id="PTHR12300">
    <property type="entry name" value="HVA22-LIKE PROTEINS"/>
    <property type="match status" value="1"/>
</dbReference>
<dbReference type="InterPro" id="IPR004345">
    <property type="entry name" value="TB2_DP1_HVA22"/>
</dbReference>
<feature type="compositionally biased region" description="Basic and acidic residues" evidence="6">
    <location>
        <begin position="223"/>
        <end position="250"/>
    </location>
</feature>
<name>A0A0M3K5X2_ANISI</name>
<comment type="subcellular location">
    <subcellularLocation>
        <location evidence="1">Membrane</location>
        <topology evidence="1">Multi-pass membrane protein</topology>
    </subcellularLocation>
</comment>
<proteinExistence type="inferred from homology"/>
<comment type="similarity">
    <text evidence="2">Belongs to the DP1 family.</text>
</comment>
<organism evidence="10">
    <name type="scientific">Anisakis simplex</name>
    <name type="common">Herring worm</name>
    <dbReference type="NCBI Taxonomy" id="6269"/>
    <lineage>
        <taxon>Eukaryota</taxon>
        <taxon>Metazoa</taxon>
        <taxon>Ecdysozoa</taxon>
        <taxon>Nematoda</taxon>
        <taxon>Chromadorea</taxon>
        <taxon>Rhabditida</taxon>
        <taxon>Spirurina</taxon>
        <taxon>Ascaridomorpha</taxon>
        <taxon>Ascaridoidea</taxon>
        <taxon>Anisakidae</taxon>
        <taxon>Anisakis</taxon>
        <taxon>Anisakis simplex complex</taxon>
    </lineage>
</organism>